<dbReference type="EMBL" id="LJJB01000007">
    <property type="protein sequence ID" value="KQL49555.1"/>
    <property type="molecule type" value="Genomic_DNA"/>
</dbReference>
<sequence length="286" mass="31068">METPVAINELHAKINSYVKSLTKSEQKVARFVLERFDEILNMSVTDLAEQANVGETTVLRFCRKLDFKGYQEFKLALAKNTINPLSNLHSNLTESDPFQVMIQKVNASNVQAIQETTGMIDSKELNRAIELILSSQKIHFYGAGVSGVTALDAKSRFMRIGLSADALLDAHHQAMAAATLSENDLAIGFSVSGSTKDTVDALTIAKANGAKIIASTHFARSPITKMADVVLLNGGRETPLQGGSLAAKIAQLHAIDLLYTGVALRIKEKALYYREKAAKAVVDKAY</sequence>
<dbReference type="PANTHER" id="PTHR30514:SF1">
    <property type="entry name" value="HTH-TYPE TRANSCRIPTIONAL REGULATOR HEXR-RELATED"/>
    <property type="match status" value="1"/>
</dbReference>
<dbReference type="SUPFAM" id="SSF46689">
    <property type="entry name" value="Homeodomain-like"/>
    <property type="match status" value="1"/>
</dbReference>
<evidence type="ECO:0000256" key="2">
    <source>
        <dbReference type="ARBA" id="ARBA00023125"/>
    </source>
</evidence>
<dbReference type="InterPro" id="IPR047640">
    <property type="entry name" value="RpiR-like"/>
</dbReference>
<gene>
    <name evidence="6" type="ORF">AN963_07405</name>
</gene>
<proteinExistence type="predicted"/>
<evidence type="ECO:0000259" key="5">
    <source>
        <dbReference type="PROSITE" id="PS51464"/>
    </source>
</evidence>
<evidence type="ECO:0000313" key="6">
    <source>
        <dbReference type="EMBL" id="KQL49555.1"/>
    </source>
</evidence>
<dbReference type="Pfam" id="PF01418">
    <property type="entry name" value="HTH_6"/>
    <property type="match status" value="1"/>
</dbReference>
<reference evidence="6 7" key="1">
    <citation type="submission" date="2015-09" db="EMBL/GenBank/DDBJ databases">
        <title>Genome sequencing project for genomic taxonomy and phylogenomics of Bacillus-like bacteria.</title>
        <authorList>
            <person name="Liu B."/>
            <person name="Wang J."/>
            <person name="Zhu Y."/>
            <person name="Liu G."/>
            <person name="Chen Q."/>
            <person name="Chen Z."/>
            <person name="Lan J."/>
            <person name="Che J."/>
            <person name="Ge C."/>
            <person name="Shi H."/>
            <person name="Pan Z."/>
            <person name="Liu X."/>
        </authorList>
    </citation>
    <scope>NUCLEOTIDE SEQUENCE [LARGE SCALE GENOMIC DNA]</scope>
    <source>
        <strain evidence="6 7">DSM 8552</strain>
    </source>
</reference>
<dbReference type="PROSITE" id="PS51464">
    <property type="entry name" value="SIS"/>
    <property type="match status" value="1"/>
</dbReference>
<keyword evidence="2" id="KW-0238">DNA-binding</keyword>
<keyword evidence="3" id="KW-0804">Transcription</keyword>
<feature type="domain" description="SIS" evidence="5">
    <location>
        <begin position="128"/>
        <end position="268"/>
    </location>
</feature>
<protein>
    <submittedName>
        <fullName evidence="6">Transcriptional regulator</fullName>
    </submittedName>
</protein>
<dbReference type="InterPro" id="IPR000281">
    <property type="entry name" value="HTH_RpiR"/>
</dbReference>
<accession>A0ABR5NDB9</accession>
<dbReference type="CDD" id="cd05013">
    <property type="entry name" value="SIS_RpiR"/>
    <property type="match status" value="1"/>
</dbReference>
<evidence type="ECO:0000259" key="4">
    <source>
        <dbReference type="PROSITE" id="PS51071"/>
    </source>
</evidence>
<evidence type="ECO:0000256" key="3">
    <source>
        <dbReference type="ARBA" id="ARBA00023163"/>
    </source>
</evidence>
<comment type="caution">
    <text evidence="6">The sequence shown here is derived from an EMBL/GenBank/DDBJ whole genome shotgun (WGS) entry which is preliminary data.</text>
</comment>
<keyword evidence="1" id="KW-0805">Transcription regulation</keyword>
<dbReference type="Pfam" id="PF01380">
    <property type="entry name" value="SIS"/>
    <property type="match status" value="1"/>
</dbReference>
<dbReference type="PANTHER" id="PTHR30514">
    <property type="entry name" value="GLUCOKINASE"/>
    <property type="match status" value="1"/>
</dbReference>
<dbReference type="InterPro" id="IPR036388">
    <property type="entry name" value="WH-like_DNA-bd_sf"/>
</dbReference>
<dbReference type="InterPro" id="IPR046348">
    <property type="entry name" value="SIS_dom_sf"/>
</dbReference>
<dbReference type="Gene3D" id="1.10.10.10">
    <property type="entry name" value="Winged helix-like DNA-binding domain superfamily/Winged helix DNA-binding domain"/>
    <property type="match status" value="1"/>
</dbReference>
<feature type="domain" description="HTH rpiR-type" evidence="4">
    <location>
        <begin position="8"/>
        <end position="84"/>
    </location>
</feature>
<evidence type="ECO:0000256" key="1">
    <source>
        <dbReference type="ARBA" id="ARBA00023015"/>
    </source>
</evidence>
<dbReference type="RefSeq" id="WP_055743861.1">
    <property type="nucleotide sequence ID" value="NZ_JARTHU010000004.1"/>
</dbReference>
<dbReference type="Gene3D" id="3.40.50.10490">
    <property type="entry name" value="Glucose-6-phosphate isomerase like protein, domain 1"/>
    <property type="match status" value="1"/>
</dbReference>
<dbReference type="InterPro" id="IPR001347">
    <property type="entry name" value="SIS_dom"/>
</dbReference>
<dbReference type="PROSITE" id="PS51071">
    <property type="entry name" value="HTH_RPIR"/>
    <property type="match status" value="1"/>
</dbReference>
<name>A0ABR5NDB9_BRECH</name>
<keyword evidence="7" id="KW-1185">Reference proteome</keyword>
<dbReference type="InterPro" id="IPR009057">
    <property type="entry name" value="Homeodomain-like_sf"/>
</dbReference>
<dbReference type="InterPro" id="IPR035472">
    <property type="entry name" value="RpiR-like_SIS"/>
</dbReference>
<evidence type="ECO:0000313" key="7">
    <source>
        <dbReference type="Proteomes" id="UP000051063"/>
    </source>
</evidence>
<dbReference type="Proteomes" id="UP000051063">
    <property type="component" value="Unassembled WGS sequence"/>
</dbReference>
<dbReference type="SUPFAM" id="SSF53697">
    <property type="entry name" value="SIS domain"/>
    <property type="match status" value="1"/>
</dbReference>
<organism evidence="6 7">
    <name type="scientific">Brevibacillus choshinensis</name>
    <dbReference type="NCBI Taxonomy" id="54911"/>
    <lineage>
        <taxon>Bacteria</taxon>
        <taxon>Bacillati</taxon>
        <taxon>Bacillota</taxon>
        <taxon>Bacilli</taxon>
        <taxon>Bacillales</taxon>
        <taxon>Paenibacillaceae</taxon>
        <taxon>Brevibacillus</taxon>
    </lineage>
</organism>